<proteinExistence type="inferred from homology"/>
<keyword evidence="1 3" id="KW-0547">Nucleotide-binding</keyword>
<dbReference type="GO" id="GO:0005524">
    <property type="term" value="F:ATP binding"/>
    <property type="evidence" value="ECO:0007669"/>
    <property type="project" value="UniProtKB-UniRule"/>
</dbReference>
<organism evidence="7 8">
    <name type="scientific">Chondrus crispus</name>
    <name type="common">Carrageen Irish moss</name>
    <name type="synonym">Polymorpha crispa</name>
    <dbReference type="NCBI Taxonomy" id="2769"/>
    <lineage>
        <taxon>Eukaryota</taxon>
        <taxon>Rhodophyta</taxon>
        <taxon>Florideophyceae</taxon>
        <taxon>Rhodymeniophycidae</taxon>
        <taxon>Gigartinales</taxon>
        <taxon>Gigartinaceae</taxon>
        <taxon>Chondrus</taxon>
    </lineage>
</organism>
<reference evidence="8" key="1">
    <citation type="journal article" date="2013" name="Proc. Natl. Acad. Sci. U.S.A.">
        <title>Genome structure and metabolic features in the red seaweed Chondrus crispus shed light on evolution of the Archaeplastida.</title>
        <authorList>
            <person name="Collen J."/>
            <person name="Porcel B."/>
            <person name="Carre W."/>
            <person name="Ball S.G."/>
            <person name="Chaparro C."/>
            <person name="Tonon T."/>
            <person name="Barbeyron T."/>
            <person name="Michel G."/>
            <person name="Noel B."/>
            <person name="Valentin K."/>
            <person name="Elias M."/>
            <person name="Artiguenave F."/>
            <person name="Arun A."/>
            <person name="Aury J.M."/>
            <person name="Barbosa-Neto J.F."/>
            <person name="Bothwell J.H."/>
            <person name="Bouget F.Y."/>
            <person name="Brillet L."/>
            <person name="Cabello-Hurtado F."/>
            <person name="Capella-Gutierrez S."/>
            <person name="Charrier B."/>
            <person name="Cladiere L."/>
            <person name="Cock J.M."/>
            <person name="Coelho S.M."/>
            <person name="Colleoni C."/>
            <person name="Czjzek M."/>
            <person name="Da Silva C."/>
            <person name="Delage L."/>
            <person name="Denoeud F."/>
            <person name="Deschamps P."/>
            <person name="Dittami S.M."/>
            <person name="Gabaldon T."/>
            <person name="Gachon C.M."/>
            <person name="Groisillier A."/>
            <person name="Herve C."/>
            <person name="Jabbari K."/>
            <person name="Katinka M."/>
            <person name="Kloareg B."/>
            <person name="Kowalczyk N."/>
            <person name="Labadie K."/>
            <person name="Leblanc C."/>
            <person name="Lopez P.J."/>
            <person name="McLachlan D.H."/>
            <person name="Meslet-Cladiere L."/>
            <person name="Moustafa A."/>
            <person name="Nehr Z."/>
            <person name="Nyvall Collen P."/>
            <person name="Panaud O."/>
            <person name="Partensky F."/>
            <person name="Poulain J."/>
            <person name="Rensing S.A."/>
            <person name="Rousvoal S."/>
            <person name="Samson G."/>
            <person name="Symeonidi A."/>
            <person name="Weissenbach J."/>
            <person name="Zambounis A."/>
            <person name="Wincker P."/>
            <person name="Boyen C."/>
        </authorList>
    </citation>
    <scope>NUCLEOTIDE SEQUENCE [LARGE SCALE GENOMIC DNA]</scope>
    <source>
        <strain evidence="8">cv. Stackhouse</strain>
    </source>
</reference>
<evidence type="ECO:0000256" key="3">
    <source>
        <dbReference type="PROSITE-ProRule" id="PRU10141"/>
    </source>
</evidence>
<dbReference type="PhylomeDB" id="R7QAW9"/>
<evidence type="ECO:0000256" key="2">
    <source>
        <dbReference type="ARBA" id="ARBA00022840"/>
    </source>
</evidence>
<dbReference type="Proteomes" id="UP000012073">
    <property type="component" value="Unassembled WGS sequence"/>
</dbReference>
<dbReference type="GeneID" id="17322755"/>
<dbReference type="Pfam" id="PF00069">
    <property type="entry name" value="Pkinase"/>
    <property type="match status" value="1"/>
</dbReference>
<feature type="region of interest" description="Disordered" evidence="5">
    <location>
        <begin position="404"/>
        <end position="424"/>
    </location>
</feature>
<dbReference type="SUPFAM" id="SSF56112">
    <property type="entry name" value="Protein kinase-like (PK-like)"/>
    <property type="match status" value="1"/>
</dbReference>
<evidence type="ECO:0000256" key="5">
    <source>
        <dbReference type="SAM" id="MobiDB-lite"/>
    </source>
</evidence>
<feature type="compositionally biased region" description="Basic and acidic residues" evidence="5">
    <location>
        <begin position="275"/>
        <end position="287"/>
    </location>
</feature>
<dbReference type="OrthoDB" id="40902at2759"/>
<evidence type="ECO:0000256" key="4">
    <source>
        <dbReference type="RuleBase" id="RU000304"/>
    </source>
</evidence>
<dbReference type="Gramene" id="CDF35219">
    <property type="protein sequence ID" value="CDF35219"/>
    <property type="gene ID" value="CHC_T00009502001"/>
</dbReference>
<dbReference type="GO" id="GO:0035556">
    <property type="term" value="P:intracellular signal transduction"/>
    <property type="evidence" value="ECO:0007669"/>
    <property type="project" value="TreeGrafter"/>
</dbReference>
<dbReference type="OMA" id="PMHIRDY"/>
<dbReference type="CDD" id="cd14003">
    <property type="entry name" value="STKc_AMPK-like"/>
    <property type="match status" value="1"/>
</dbReference>
<evidence type="ECO:0000256" key="1">
    <source>
        <dbReference type="ARBA" id="ARBA00022741"/>
    </source>
</evidence>
<dbReference type="FunFam" id="1.10.510.10:FF:000571">
    <property type="entry name" value="Maternal embryonic leucine zipper kinase"/>
    <property type="match status" value="1"/>
</dbReference>
<keyword evidence="7" id="KW-0418">Kinase</keyword>
<keyword evidence="7" id="KW-0808">Transferase</keyword>
<dbReference type="GO" id="GO:0005737">
    <property type="term" value="C:cytoplasm"/>
    <property type="evidence" value="ECO:0007669"/>
    <property type="project" value="TreeGrafter"/>
</dbReference>
<dbReference type="PANTHER" id="PTHR24346:SF30">
    <property type="entry name" value="MATERNAL EMBRYONIC LEUCINE ZIPPER KINASE"/>
    <property type="match status" value="1"/>
</dbReference>
<dbReference type="InterPro" id="IPR008271">
    <property type="entry name" value="Ser/Thr_kinase_AS"/>
</dbReference>
<feature type="compositionally biased region" description="Basic and acidic residues" evidence="5">
    <location>
        <begin position="377"/>
        <end position="392"/>
    </location>
</feature>
<feature type="binding site" evidence="3">
    <location>
        <position position="38"/>
    </location>
    <ligand>
        <name>ATP</name>
        <dbReference type="ChEBI" id="CHEBI:30616"/>
    </ligand>
</feature>
<feature type="domain" description="Protein kinase" evidence="6">
    <location>
        <begin position="9"/>
        <end position="263"/>
    </location>
</feature>
<dbReference type="Gene3D" id="1.10.510.10">
    <property type="entry name" value="Transferase(Phosphotransferase) domain 1"/>
    <property type="match status" value="1"/>
</dbReference>
<protein>
    <submittedName>
        <fullName evidence="7">Serine/threonine-protein kinase</fullName>
    </submittedName>
</protein>
<feature type="region of interest" description="Disordered" evidence="5">
    <location>
        <begin position="270"/>
        <end position="345"/>
    </location>
</feature>
<name>R7QAW9_CHOCR</name>
<dbReference type="GO" id="GO:0004674">
    <property type="term" value="F:protein serine/threonine kinase activity"/>
    <property type="evidence" value="ECO:0007669"/>
    <property type="project" value="UniProtKB-KW"/>
</dbReference>
<dbReference type="PANTHER" id="PTHR24346">
    <property type="entry name" value="MAP/MICROTUBULE AFFINITY-REGULATING KINASE"/>
    <property type="match status" value="1"/>
</dbReference>
<gene>
    <name evidence="7" type="ORF">CHC_T00009502001</name>
</gene>
<evidence type="ECO:0000313" key="8">
    <source>
        <dbReference type="Proteomes" id="UP000012073"/>
    </source>
</evidence>
<dbReference type="PROSITE" id="PS50011">
    <property type="entry name" value="PROTEIN_KINASE_DOM"/>
    <property type="match status" value="1"/>
</dbReference>
<evidence type="ECO:0000259" key="6">
    <source>
        <dbReference type="PROSITE" id="PS50011"/>
    </source>
</evidence>
<dbReference type="AlphaFoldDB" id="R7QAW9"/>
<dbReference type="KEGG" id="ccp:CHC_T00009502001"/>
<dbReference type="STRING" id="2769.R7QAW9"/>
<dbReference type="PROSITE" id="PS00107">
    <property type="entry name" value="PROTEIN_KINASE_ATP"/>
    <property type="match status" value="1"/>
</dbReference>
<feature type="region of interest" description="Disordered" evidence="5">
    <location>
        <begin position="357"/>
        <end position="392"/>
    </location>
</feature>
<keyword evidence="2 3" id="KW-0067">ATP-binding</keyword>
<dbReference type="SMART" id="SM00220">
    <property type="entry name" value="S_TKc"/>
    <property type="match status" value="1"/>
</dbReference>
<dbReference type="RefSeq" id="XP_005715038.1">
    <property type="nucleotide sequence ID" value="XM_005714981.1"/>
</dbReference>
<keyword evidence="8" id="KW-1185">Reference proteome</keyword>
<dbReference type="InterPro" id="IPR000719">
    <property type="entry name" value="Prot_kinase_dom"/>
</dbReference>
<dbReference type="InterPro" id="IPR017441">
    <property type="entry name" value="Protein_kinase_ATP_BS"/>
</dbReference>
<dbReference type="InterPro" id="IPR011009">
    <property type="entry name" value="Kinase-like_dom_sf"/>
</dbReference>
<keyword evidence="4" id="KW-0723">Serine/threonine-protein kinase</keyword>
<dbReference type="EMBL" id="HG001723">
    <property type="protein sequence ID" value="CDF35219.1"/>
    <property type="molecule type" value="Genomic_DNA"/>
</dbReference>
<accession>R7QAW9</accession>
<evidence type="ECO:0000313" key="7">
    <source>
        <dbReference type="EMBL" id="CDF35219.1"/>
    </source>
</evidence>
<sequence>MPTRTVGRYRLTSQLGFGMFSKVMLGVDDETNRRYAVKIMRKENLEDLEMARYARREAAVLRKLSHPNIVRFVEAIQSDTKLFLVMEIAPGKELLDIVADGPLREQDAKGYIRQIASAVAYLHANRIVHRDLKPENILVDVETRSLKIIDFGLTGIIRKQSVMRTSCGSSYYSAPEVTYSTGEGYDGTKADAWSLGILSYIMLTGSHPFVDADGDLMTAMMRQGMVEYPEYLSRGAIHFISRLLAIDSRKRYSVAQVSLHPWLTGKPVPMAGHASDLKDRPKKHTDLRTGGNADGIRGSVKRPGTFTGGHHKTLFGRNHSDRNNHSSPSLAMRRRSSQKNSSGSFLWFRKQNNVQEHEVNGDRTDGNPTDSLLSRRGSLDRPKGTREGHGFRREGRVTLDIMNGMNGRPVHTDADEGSGPRVRRQLSLSSRTRALLMRGSHGAEQ</sequence>
<dbReference type="PROSITE" id="PS00108">
    <property type="entry name" value="PROTEIN_KINASE_ST"/>
    <property type="match status" value="1"/>
</dbReference>
<comment type="similarity">
    <text evidence="4">Belongs to the protein kinase superfamily.</text>
</comment>
<dbReference type="FunFam" id="3.30.200.20:FF:000042">
    <property type="entry name" value="Aurora kinase A"/>
    <property type="match status" value="1"/>
</dbReference>